<feature type="compositionally biased region" description="Polar residues" evidence="2">
    <location>
        <begin position="336"/>
        <end position="345"/>
    </location>
</feature>
<keyword evidence="1" id="KW-0175">Coiled coil</keyword>
<feature type="region of interest" description="Disordered" evidence="2">
    <location>
        <begin position="1"/>
        <end position="22"/>
    </location>
</feature>
<dbReference type="PANTHER" id="PTHR13103">
    <property type="entry name" value="SCHWANNOMIN INTERACTING PROTEIN 1"/>
    <property type="match status" value="1"/>
</dbReference>
<dbReference type="GO" id="GO:0005886">
    <property type="term" value="C:plasma membrane"/>
    <property type="evidence" value="ECO:0007669"/>
    <property type="project" value="TreeGrafter"/>
</dbReference>
<dbReference type="WBParaSite" id="sdigi.contig8.g910.t1">
    <property type="protein sequence ID" value="sdigi.contig8.g910.t1"/>
    <property type="gene ID" value="sdigi.contig8.g910"/>
</dbReference>
<name>A0A915Q5D3_9BILA</name>
<dbReference type="PANTHER" id="PTHR13103:SF2">
    <property type="entry name" value="IQCJ-SCHIP1 READTHROUGH TRANSCRIPT PROTEIN-RELATED"/>
    <property type="match status" value="1"/>
</dbReference>
<feature type="compositionally biased region" description="Polar residues" evidence="2">
    <location>
        <begin position="67"/>
        <end position="87"/>
    </location>
</feature>
<dbReference type="Proteomes" id="UP000887581">
    <property type="component" value="Unplaced"/>
</dbReference>
<dbReference type="AlphaFoldDB" id="A0A915Q5D3"/>
<evidence type="ECO:0000313" key="4">
    <source>
        <dbReference type="Proteomes" id="UP000887581"/>
    </source>
</evidence>
<sequence>MWQASEVMPDSEPKYNNNNNNNLCTKSLLHNLVKSRRIGSASSSSLDQQSNSSSLESLESLAMDGNQALSTSCSEDSFEMSSTTSKPTNDDPSQHSFQYVNLTSSILNSENLIQPSNATFAYSDAKPSSCDDGSDQMSRDSLEPCSSLEKSSSLRTTDKTDPLSLTSFHSERSIELDDLQGIYHDNATLNVNVSRDKERITELRHSTPNTTWRSTSSVVNIGSAKKDKSSLREYIDKELDNLDTCLPQLDFNKLEEKLNNAARERVVTERKLLGEQVDQYTAGPVPRVYTRPSRSNLGFRLQTAMNLQVCYINDLKEDEEEKESSDDDFSVPKSKSAPNLRNSVIDGSSLKASQLRQAVSAYREKRQVLEEETKMMLAKAKQAAKMQMEIEKLNTDRSTTAIPPKASRLQLSKMTRGQLIEISEKISKRIDEENAELMRLLVEKDSLYMQQDSMLVDIEDMIQHESNSESLNLPDFLKVQATPPVTMSKFRIFKR</sequence>
<evidence type="ECO:0000256" key="1">
    <source>
        <dbReference type="ARBA" id="ARBA00023054"/>
    </source>
</evidence>
<dbReference type="GO" id="GO:0035332">
    <property type="term" value="P:positive regulation of hippo signaling"/>
    <property type="evidence" value="ECO:0007669"/>
    <property type="project" value="TreeGrafter"/>
</dbReference>
<reference evidence="5" key="1">
    <citation type="submission" date="2022-11" db="UniProtKB">
        <authorList>
            <consortium name="WormBaseParasite"/>
        </authorList>
    </citation>
    <scope>IDENTIFICATION</scope>
</reference>
<protein>
    <submittedName>
        <fullName evidence="5">Schwannomin interacting protein 1 C-terminal domain-containing protein</fullName>
    </submittedName>
</protein>
<dbReference type="InterPro" id="IPR039045">
    <property type="entry name" value="SCHIP_1"/>
</dbReference>
<evidence type="ECO:0000259" key="3">
    <source>
        <dbReference type="Pfam" id="PF10148"/>
    </source>
</evidence>
<proteinExistence type="predicted"/>
<dbReference type="GO" id="GO:0030054">
    <property type="term" value="C:cell junction"/>
    <property type="evidence" value="ECO:0007669"/>
    <property type="project" value="TreeGrafter"/>
</dbReference>
<feature type="domain" description="Schwannomin interacting protein 1 C-terminal" evidence="3">
    <location>
        <begin position="270"/>
        <end position="468"/>
    </location>
</feature>
<organism evidence="4 5">
    <name type="scientific">Setaria digitata</name>
    <dbReference type="NCBI Taxonomy" id="48799"/>
    <lineage>
        <taxon>Eukaryota</taxon>
        <taxon>Metazoa</taxon>
        <taxon>Ecdysozoa</taxon>
        <taxon>Nematoda</taxon>
        <taxon>Chromadorea</taxon>
        <taxon>Rhabditida</taxon>
        <taxon>Spirurina</taxon>
        <taxon>Spiruromorpha</taxon>
        <taxon>Filarioidea</taxon>
        <taxon>Setariidae</taxon>
        <taxon>Setaria</taxon>
    </lineage>
</organism>
<evidence type="ECO:0000256" key="2">
    <source>
        <dbReference type="SAM" id="MobiDB-lite"/>
    </source>
</evidence>
<accession>A0A915Q5D3</accession>
<feature type="region of interest" description="Disordered" evidence="2">
    <location>
        <begin position="124"/>
        <end position="162"/>
    </location>
</feature>
<dbReference type="Pfam" id="PF10148">
    <property type="entry name" value="SCHIP-1_C"/>
    <property type="match status" value="1"/>
</dbReference>
<feature type="region of interest" description="Disordered" evidence="2">
    <location>
        <begin position="321"/>
        <end position="345"/>
    </location>
</feature>
<evidence type="ECO:0000313" key="5">
    <source>
        <dbReference type="WBParaSite" id="sdigi.contig8.g910.t1"/>
    </source>
</evidence>
<keyword evidence="4" id="KW-1185">Reference proteome</keyword>
<dbReference type="InterPro" id="IPR015649">
    <property type="entry name" value="SCHIP_1_C"/>
</dbReference>
<feature type="region of interest" description="Disordered" evidence="2">
    <location>
        <begin position="66"/>
        <end position="96"/>
    </location>
</feature>